<sequence>MNTPSTFASALPSERDMQVIRRKAARMRADHLRSLLGRLAAFMTGRTADLDPHRLDGGRAAG</sequence>
<geneLocation type="plasmid" evidence="1">
    <name>unnamed</name>
</geneLocation>
<dbReference type="Proteomes" id="UP000215367">
    <property type="component" value="Unassembled WGS sequence"/>
</dbReference>
<name>A0A235HBN5_AZOBR</name>
<keyword evidence="1" id="KW-0614">Plasmid</keyword>
<evidence type="ECO:0000313" key="1">
    <source>
        <dbReference type="EMBL" id="OYD83136.1"/>
    </source>
</evidence>
<accession>A0A235HBN5</accession>
<evidence type="ECO:0000313" key="2">
    <source>
        <dbReference type="Proteomes" id="UP000215367"/>
    </source>
</evidence>
<dbReference type="EMBL" id="NOWT01000016">
    <property type="protein sequence ID" value="OYD83136.1"/>
    <property type="molecule type" value="Genomic_DNA"/>
</dbReference>
<protein>
    <submittedName>
        <fullName evidence="1">Uncharacterized protein</fullName>
    </submittedName>
</protein>
<proteinExistence type="predicted"/>
<reference evidence="1 2" key="1">
    <citation type="submission" date="2017-07" db="EMBL/GenBank/DDBJ databases">
        <title>Whole genome sequence of Azospirillum brasilense 2A1, a potential biofertilizer strain.</title>
        <authorList>
            <person name="Fontana C.A."/>
            <person name="Toffoli L.M."/>
            <person name="Salazar S.M."/>
            <person name="Puglisi E."/>
            <person name="Pedraza R."/>
            <person name="Bassi D."/>
            <person name="Cocconcelli P.S."/>
        </authorList>
    </citation>
    <scope>NUCLEOTIDE SEQUENCE [LARGE SCALE GENOMIC DNA]</scope>
    <source>
        <strain evidence="1 2">2A1</strain>
        <plasmid evidence="1">unnamed</plasmid>
    </source>
</reference>
<dbReference type="RefSeq" id="WP_094304706.1">
    <property type="nucleotide sequence ID" value="NZ_NOWT01000016.1"/>
</dbReference>
<organism evidence="1 2">
    <name type="scientific">Azospirillum brasilense</name>
    <dbReference type="NCBI Taxonomy" id="192"/>
    <lineage>
        <taxon>Bacteria</taxon>
        <taxon>Pseudomonadati</taxon>
        <taxon>Pseudomonadota</taxon>
        <taxon>Alphaproteobacteria</taxon>
        <taxon>Rhodospirillales</taxon>
        <taxon>Azospirillaceae</taxon>
        <taxon>Azospirillum</taxon>
    </lineage>
</organism>
<comment type="caution">
    <text evidence="1">The sequence shown here is derived from an EMBL/GenBank/DDBJ whole genome shotgun (WGS) entry which is preliminary data.</text>
</comment>
<gene>
    <name evidence="1" type="ORF">CHT98_17200</name>
</gene>
<dbReference type="AlphaFoldDB" id="A0A235HBN5"/>